<dbReference type="InterPro" id="IPR008984">
    <property type="entry name" value="SMAD_FHA_dom_sf"/>
</dbReference>
<feature type="compositionally biased region" description="Low complexity" evidence="2">
    <location>
        <begin position="94"/>
        <end position="115"/>
    </location>
</feature>
<evidence type="ECO:0000313" key="4">
    <source>
        <dbReference type="EMBL" id="MFD0905933.1"/>
    </source>
</evidence>
<sequence>MAICPSGHTSRSADFCDVCGTPIGGAAPSGGPGTGGSGGSGPDGGTPCPDCGLPGTDRFCEGCGYDFVAGGGRPTRDLERPSAVPPPSSPPASTPASAPASTPAPDGPAARAPGAEWTAVVDADREYFNAVLAEEGPDSGTLVFPPYAPQRRIPLTSGQIRIGRRSSAHPTPPEIDLREPPEDPGVSKVHAVLLAKADGSWTLVDPGSTNRTYLNGSMDPIPLNTEVPVAEGDRIHVGAWTTITLTRGEAR</sequence>
<accession>A0ABW3EZV0</accession>
<dbReference type="EMBL" id="JBHTJA010000183">
    <property type="protein sequence ID" value="MFD0905933.1"/>
    <property type="molecule type" value="Genomic_DNA"/>
</dbReference>
<feature type="region of interest" description="Disordered" evidence="2">
    <location>
        <begin position="71"/>
        <end position="115"/>
    </location>
</feature>
<protein>
    <submittedName>
        <fullName evidence="4">FHA domain-containing protein</fullName>
    </submittedName>
</protein>
<feature type="region of interest" description="Disordered" evidence="2">
    <location>
        <begin position="163"/>
        <end position="184"/>
    </location>
</feature>
<keyword evidence="5" id="KW-1185">Reference proteome</keyword>
<keyword evidence="1" id="KW-0597">Phosphoprotein</keyword>
<dbReference type="Pfam" id="PF00498">
    <property type="entry name" value="FHA"/>
    <property type="match status" value="1"/>
</dbReference>
<feature type="region of interest" description="Disordered" evidence="2">
    <location>
        <begin position="27"/>
        <end position="51"/>
    </location>
</feature>
<dbReference type="PANTHER" id="PTHR23308">
    <property type="entry name" value="NUCLEAR INHIBITOR OF PROTEIN PHOSPHATASE-1"/>
    <property type="match status" value="1"/>
</dbReference>
<feature type="compositionally biased region" description="Gly residues" evidence="2">
    <location>
        <begin position="27"/>
        <end position="44"/>
    </location>
</feature>
<dbReference type="PROSITE" id="PS50006">
    <property type="entry name" value="FHA_DOMAIN"/>
    <property type="match status" value="1"/>
</dbReference>
<reference evidence="5" key="1">
    <citation type="journal article" date="2019" name="Int. J. Syst. Evol. Microbiol.">
        <title>The Global Catalogue of Microorganisms (GCM) 10K type strain sequencing project: providing services to taxonomists for standard genome sequencing and annotation.</title>
        <authorList>
            <consortium name="The Broad Institute Genomics Platform"/>
            <consortium name="The Broad Institute Genome Sequencing Center for Infectious Disease"/>
            <person name="Wu L."/>
            <person name="Ma J."/>
        </authorList>
    </citation>
    <scope>NUCLEOTIDE SEQUENCE [LARGE SCALE GENOMIC DNA]</scope>
    <source>
        <strain evidence="5">JCM 31202</strain>
    </source>
</reference>
<comment type="caution">
    <text evidence="4">The sequence shown here is derived from an EMBL/GenBank/DDBJ whole genome shotgun (WGS) entry which is preliminary data.</text>
</comment>
<dbReference type="Gene3D" id="2.60.200.20">
    <property type="match status" value="1"/>
</dbReference>
<dbReference type="SUPFAM" id="SSF49879">
    <property type="entry name" value="SMAD/FHA domain"/>
    <property type="match status" value="1"/>
</dbReference>
<evidence type="ECO:0000256" key="1">
    <source>
        <dbReference type="ARBA" id="ARBA00022553"/>
    </source>
</evidence>
<dbReference type="CDD" id="cd00060">
    <property type="entry name" value="FHA"/>
    <property type="match status" value="1"/>
</dbReference>
<name>A0ABW3EZV0_9ACTN</name>
<evidence type="ECO:0000259" key="3">
    <source>
        <dbReference type="PROSITE" id="PS50006"/>
    </source>
</evidence>
<organism evidence="4 5">
    <name type="scientific">Actinomadura sediminis</name>
    <dbReference type="NCBI Taxonomy" id="1038904"/>
    <lineage>
        <taxon>Bacteria</taxon>
        <taxon>Bacillati</taxon>
        <taxon>Actinomycetota</taxon>
        <taxon>Actinomycetes</taxon>
        <taxon>Streptosporangiales</taxon>
        <taxon>Thermomonosporaceae</taxon>
        <taxon>Actinomadura</taxon>
    </lineage>
</organism>
<evidence type="ECO:0000313" key="5">
    <source>
        <dbReference type="Proteomes" id="UP001596972"/>
    </source>
</evidence>
<dbReference type="RefSeq" id="WP_378307330.1">
    <property type="nucleotide sequence ID" value="NZ_JBHTJA010000183.1"/>
</dbReference>
<feature type="compositionally biased region" description="Pro residues" evidence="2">
    <location>
        <begin position="83"/>
        <end position="93"/>
    </location>
</feature>
<evidence type="ECO:0000256" key="2">
    <source>
        <dbReference type="SAM" id="MobiDB-lite"/>
    </source>
</evidence>
<gene>
    <name evidence="4" type="ORF">ACFQ11_36555</name>
</gene>
<dbReference type="InterPro" id="IPR000253">
    <property type="entry name" value="FHA_dom"/>
</dbReference>
<feature type="domain" description="FHA" evidence="3">
    <location>
        <begin position="160"/>
        <end position="219"/>
    </location>
</feature>
<dbReference type="Proteomes" id="UP001596972">
    <property type="component" value="Unassembled WGS sequence"/>
</dbReference>
<dbReference type="InterPro" id="IPR050923">
    <property type="entry name" value="Cell_Proc_Reg/RNA_Proc"/>
</dbReference>
<dbReference type="SMART" id="SM00240">
    <property type="entry name" value="FHA"/>
    <property type="match status" value="1"/>
</dbReference>
<proteinExistence type="predicted"/>